<feature type="transmembrane region" description="Helical" evidence="5">
    <location>
        <begin position="365"/>
        <end position="385"/>
    </location>
</feature>
<feature type="transmembrane region" description="Helical" evidence="5">
    <location>
        <begin position="145"/>
        <end position="163"/>
    </location>
</feature>
<keyword evidence="3 5" id="KW-1133">Transmembrane helix</keyword>
<gene>
    <name evidence="7" type="ORF">DDY73_12250</name>
</gene>
<evidence type="ECO:0000256" key="5">
    <source>
        <dbReference type="SAM" id="Phobius"/>
    </source>
</evidence>
<accession>A0A354M5H1</accession>
<comment type="subcellular location">
    <subcellularLocation>
        <location evidence="1">Membrane</location>
        <topology evidence="1">Multi-pass membrane protein</topology>
    </subcellularLocation>
</comment>
<feature type="domain" description="O-antigen ligase-related" evidence="6">
    <location>
        <begin position="179"/>
        <end position="323"/>
    </location>
</feature>
<name>A0A354M5H1_9BACT</name>
<proteinExistence type="predicted"/>
<dbReference type="PANTHER" id="PTHR37422">
    <property type="entry name" value="TEICHURONIC ACID BIOSYNTHESIS PROTEIN TUAE"/>
    <property type="match status" value="1"/>
</dbReference>
<feature type="transmembrane region" description="Helical" evidence="5">
    <location>
        <begin position="195"/>
        <end position="211"/>
    </location>
</feature>
<dbReference type="Proteomes" id="UP000262954">
    <property type="component" value="Unassembled WGS sequence"/>
</dbReference>
<evidence type="ECO:0000313" key="7">
    <source>
        <dbReference type="EMBL" id="HBJ09760.1"/>
    </source>
</evidence>
<dbReference type="AlphaFoldDB" id="A0A354M5H1"/>
<feature type="transmembrane region" description="Helical" evidence="5">
    <location>
        <begin position="218"/>
        <end position="236"/>
    </location>
</feature>
<feature type="transmembrane region" description="Helical" evidence="5">
    <location>
        <begin position="113"/>
        <end position="133"/>
    </location>
</feature>
<evidence type="ECO:0000256" key="1">
    <source>
        <dbReference type="ARBA" id="ARBA00004141"/>
    </source>
</evidence>
<evidence type="ECO:0000256" key="4">
    <source>
        <dbReference type="ARBA" id="ARBA00023136"/>
    </source>
</evidence>
<feature type="transmembrane region" description="Helical" evidence="5">
    <location>
        <begin position="7"/>
        <end position="25"/>
    </location>
</feature>
<evidence type="ECO:0000259" key="6">
    <source>
        <dbReference type="Pfam" id="PF04932"/>
    </source>
</evidence>
<dbReference type="InterPro" id="IPR007016">
    <property type="entry name" value="O-antigen_ligase-rel_domated"/>
</dbReference>
<dbReference type="GO" id="GO:0016020">
    <property type="term" value="C:membrane"/>
    <property type="evidence" value="ECO:0007669"/>
    <property type="project" value="UniProtKB-SubCell"/>
</dbReference>
<dbReference type="Pfam" id="PF04932">
    <property type="entry name" value="Wzy_C"/>
    <property type="match status" value="1"/>
</dbReference>
<dbReference type="EMBL" id="DNWC01000159">
    <property type="protein sequence ID" value="HBJ09760.1"/>
    <property type="molecule type" value="Genomic_DNA"/>
</dbReference>
<dbReference type="PANTHER" id="PTHR37422:SF17">
    <property type="entry name" value="O-ANTIGEN LIGASE"/>
    <property type="match status" value="1"/>
</dbReference>
<keyword evidence="2 5" id="KW-0812">Transmembrane</keyword>
<evidence type="ECO:0000313" key="8">
    <source>
        <dbReference type="Proteomes" id="UP000262954"/>
    </source>
</evidence>
<feature type="transmembrane region" description="Helical" evidence="5">
    <location>
        <begin position="172"/>
        <end position="189"/>
    </location>
</feature>
<dbReference type="InterPro" id="IPR051533">
    <property type="entry name" value="WaaL-like"/>
</dbReference>
<protein>
    <recommendedName>
        <fullName evidence="6">O-antigen ligase-related domain-containing protein</fullName>
    </recommendedName>
</protein>
<organism evidence="7 8">
    <name type="scientific">Coprobacter fastidiosus</name>
    <dbReference type="NCBI Taxonomy" id="1099853"/>
    <lineage>
        <taxon>Bacteria</taxon>
        <taxon>Pseudomonadati</taxon>
        <taxon>Bacteroidota</taxon>
        <taxon>Bacteroidia</taxon>
        <taxon>Bacteroidales</taxon>
        <taxon>Barnesiellaceae</taxon>
        <taxon>Coprobacter</taxon>
    </lineage>
</organism>
<keyword evidence="4 5" id="KW-0472">Membrane</keyword>
<sequence length="399" mass="44587">MSRKVNILGAFIAFIAVNNIIAFSFNLGAPYYVIMGGSLLFALLQSKVLSFDVPMLLLYLACALSIIGNPVPAFFQPWGRFTSFIMMTMLISPFIKSEFLYRFRVVTFKMVQWLLQPVVLGSLLVYFLGISFGRRDFAGITTQSMLIAPVSANVMITGIYFLTRGKKLKRNYRIYFVVLAIVSFITLLLAASRTAIIAVVVSLLFYFYVVNRANFIKFFKYIFLLVIFLSATYSFWSPYLENVIRKNEGSMAAGGITSSREEHWDTRLSEFKSSPCIGIGFASVSIQSRDGATFDQNSGQVETGSSWLSVLSMTGIFGFSAFMGLFVRAFGQLKKVGRNDLCHASYLSALLIFWCFHMMAEGYIFGAGGFLFFNVWLLLGCIDALGRNKSLMVAGNNII</sequence>
<evidence type="ECO:0000256" key="3">
    <source>
        <dbReference type="ARBA" id="ARBA00022989"/>
    </source>
</evidence>
<feature type="transmembrane region" description="Helical" evidence="5">
    <location>
        <begin position="56"/>
        <end position="75"/>
    </location>
</feature>
<evidence type="ECO:0000256" key="2">
    <source>
        <dbReference type="ARBA" id="ARBA00022692"/>
    </source>
</evidence>
<feature type="transmembrane region" description="Helical" evidence="5">
    <location>
        <begin position="307"/>
        <end position="329"/>
    </location>
</feature>
<comment type="caution">
    <text evidence="7">The sequence shown here is derived from an EMBL/GenBank/DDBJ whole genome shotgun (WGS) entry which is preliminary data.</text>
</comment>
<reference evidence="7 8" key="1">
    <citation type="journal article" date="2018" name="Nat. Biotechnol.">
        <title>A standardized bacterial taxonomy based on genome phylogeny substantially revises the tree of life.</title>
        <authorList>
            <person name="Parks D.H."/>
            <person name="Chuvochina M."/>
            <person name="Waite D.W."/>
            <person name="Rinke C."/>
            <person name="Skarshewski A."/>
            <person name="Chaumeil P.A."/>
            <person name="Hugenholtz P."/>
        </authorList>
    </citation>
    <scope>NUCLEOTIDE SEQUENCE [LARGE SCALE GENOMIC DNA]</scope>
    <source>
        <strain evidence="7">UBA11482</strain>
    </source>
</reference>
<feature type="transmembrane region" description="Helical" evidence="5">
    <location>
        <begin position="341"/>
        <end position="359"/>
    </location>
</feature>